<accession>A0ABY6IS45</accession>
<comment type="subcellular location">
    <subcellularLocation>
        <location evidence="1">Cell membrane</location>
        <topology evidence="1">Multi-pass membrane protein</topology>
    </subcellularLocation>
</comment>
<keyword evidence="2" id="KW-1003">Cell membrane</keyword>
<dbReference type="InterPro" id="IPR011701">
    <property type="entry name" value="MFS"/>
</dbReference>
<feature type="transmembrane region" description="Helical" evidence="6">
    <location>
        <begin position="217"/>
        <end position="240"/>
    </location>
</feature>
<feature type="transmembrane region" description="Helical" evidence="6">
    <location>
        <begin position="281"/>
        <end position="300"/>
    </location>
</feature>
<organism evidence="8 9">
    <name type="scientific">Pelagibacterium flavum</name>
    <dbReference type="NCBI Taxonomy" id="2984530"/>
    <lineage>
        <taxon>Bacteria</taxon>
        <taxon>Pseudomonadati</taxon>
        <taxon>Pseudomonadota</taxon>
        <taxon>Alphaproteobacteria</taxon>
        <taxon>Hyphomicrobiales</taxon>
        <taxon>Devosiaceae</taxon>
        <taxon>Pelagibacterium</taxon>
    </lineage>
</organism>
<feature type="transmembrane region" description="Helical" evidence="6">
    <location>
        <begin position="339"/>
        <end position="358"/>
    </location>
</feature>
<feature type="domain" description="Major facilitator superfamily (MFS) profile" evidence="7">
    <location>
        <begin position="215"/>
        <end position="439"/>
    </location>
</feature>
<keyword evidence="9" id="KW-1185">Reference proteome</keyword>
<sequence>MLDVLADRTYRHLFASQIIALLGTGLATVALGLLAFSLAGADAGTVLGIALGIKMIAYVGIAPIASAITERLPRRATLITLDLFRAGVAVLLPFVTEIWQIYVLIFLLQSASACYTPAFQATIPDVLPEEKRYTRALSLSRLAYDLESAASPLIAAALLAVVSFNSLFIGTVLGFIGAALLVFSVALPYPQNPAPGNFYDRMTKGVRIYLKTPRLRGMLALGLAPAAAGSMVLVNTVVLVQSSFGLGQKETALALAAYGGGSMIAALTLPRLLDRLPDRTVMIAGTAILTIACGLGSLLSTYQALLALWLLIGIGFAMTITPAGRLIRRSSNAGDRTALFAAQFALSHATWLICYPLAGWLGAGLGISTTFLIVGLIAGFGLVLGSRLWRTPDTDAVEHTHADLPRDHPHLANATPAAGGYRHKHTFVIDADHLSWPTR</sequence>
<dbReference type="SUPFAM" id="SSF103473">
    <property type="entry name" value="MFS general substrate transporter"/>
    <property type="match status" value="1"/>
</dbReference>
<dbReference type="Gene3D" id="1.20.1250.20">
    <property type="entry name" value="MFS general substrate transporter like domains"/>
    <property type="match status" value="2"/>
</dbReference>
<dbReference type="RefSeq" id="WP_264225903.1">
    <property type="nucleotide sequence ID" value="NZ_CP107716.1"/>
</dbReference>
<dbReference type="InterPro" id="IPR020846">
    <property type="entry name" value="MFS_dom"/>
</dbReference>
<evidence type="ECO:0000256" key="5">
    <source>
        <dbReference type="ARBA" id="ARBA00023136"/>
    </source>
</evidence>
<protein>
    <submittedName>
        <fullName evidence="8">MFS transporter</fullName>
    </submittedName>
</protein>
<proteinExistence type="predicted"/>
<dbReference type="PANTHER" id="PTHR23513">
    <property type="entry name" value="INTEGRAL MEMBRANE EFFLUX PROTEIN-RELATED"/>
    <property type="match status" value="1"/>
</dbReference>
<feature type="transmembrane region" description="Helical" evidence="6">
    <location>
        <begin position="12"/>
        <end position="39"/>
    </location>
</feature>
<evidence type="ECO:0000259" key="7">
    <source>
        <dbReference type="PROSITE" id="PS50850"/>
    </source>
</evidence>
<evidence type="ECO:0000313" key="9">
    <source>
        <dbReference type="Proteomes" id="UP001163882"/>
    </source>
</evidence>
<evidence type="ECO:0000256" key="1">
    <source>
        <dbReference type="ARBA" id="ARBA00004651"/>
    </source>
</evidence>
<dbReference type="Pfam" id="PF07690">
    <property type="entry name" value="MFS_1"/>
    <property type="match status" value="1"/>
</dbReference>
<feature type="transmembrane region" description="Helical" evidence="6">
    <location>
        <begin position="45"/>
        <end position="64"/>
    </location>
</feature>
<feature type="transmembrane region" description="Helical" evidence="6">
    <location>
        <begin position="364"/>
        <end position="384"/>
    </location>
</feature>
<evidence type="ECO:0000256" key="2">
    <source>
        <dbReference type="ARBA" id="ARBA00022475"/>
    </source>
</evidence>
<dbReference type="PANTHER" id="PTHR23513:SF6">
    <property type="entry name" value="MAJOR FACILITATOR SUPERFAMILY ASSOCIATED DOMAIN-CONTAINING PROTEIN"/>
    <property type="match status" value="1"/>
</dbReference>
<evidence type="ECO:0000256" key="6">
    <source>
        <dbReference type="SAM" id="Phobius"/>
    </source>
</evidence>
<keyword evidence="5 6" id="KW-0472">Membrane</keyword>
<dbReference type="CDD" id="cd06173">
    <property type="entry name" value="MFS_MefA_like"/>
    <property type="match status" value="1"/>
</dbReference>
<evidence type="ECO:0000313" key="8">
    <source>
        <dbReference type="EMBL" id="UYQ72264.1"/>
    </source>
</evidence>
<keyword evidence="4 6" id="KW-1133">Transmembrane helix</keyword>
<dbReference type="EMBL" id="CP107716">
    <property type="protein sequence ID" value="UYQ72264.1"/>
    <property type="molecule type" value="Genomic_DNA"/>
</dbReference>
<name>A0ABY6IS45_9HYPH</name>
<evidence type="ECO:0000256" key="4">
    <source>
        <dbReference type="ARBA" id="ARBA00022989"/>
    </source>
</evidence>
<feature type="transmembrane region" description="Helical" evidence="6">
    <location>
        <begin position="252"/>
        <end position="269"/>
    </location>
</feature>
<keyword evidence="3 6" id="KW-0812">Transmembrane</keyword>
<gene>
    <name evidence="8" type="ORF">OF122_00255</name>
</gene>
<dbReference type="PROSITE" id="PS50850">
    <property type="entry name" value="MFS"/>
    <property type="match status" value="1"/>
</dbReference>
<dbReference type="Proteomes" id="UP001163882">
    <property type="component" value="Chromosome"/>
</dbReference>
<reference evidence="8" key="1">
    <citation type="submission" date="2022-10" db="EMBL/GenBank/DDBJ databases">
        <title>YIM 151497 complete genome.</title>
        <authorList>
            <person name="Chen X."/>
        </authorList>
    </citation>
    <scope>NUCLEOTIDE SEQUENCE</scope>
    <source>
        <strain evidence="8">YIM 151497</strain>
    </source>
</reference>
<evidence type="ECO:0000256" key="3">
    <source>
        <dbReference type="ARBA" id="ARBA00022692"/>
    </source>
</evidence>
<feature type="transmembrane region" description="Helical" evidence="6">
    <location>
        <begin position="306"/>
        <end position="327"/>
    </location>
</feature>
<feature type="transmembrane region" description="Helical" evidence="6">
    <location>
        <begin position="167"/>
        <end position="189"/>
    </location>
</feature>
<dbReference type="InterPro" id="IPR036259">
    <property type="entry name" value="MFS_trans_sf"/>
</dbReference>